<proteinExistence type="inferred from homology"/>
<dbReference type="EMBL" id="CAAALY010271161">
    <property type="protein sequence ID" value="VEL41809.1"/>
    <property type="molecule type" value="Genomic_DNA"/>
</dbReference>
<name>A0A448XPQ9_9PLAT</name>
<gene>
    <name evidence="2" type="ORF">PXEA_LOCUS35249</name>
</gene>
<dbReference type="AlphaFoldDB" id="A0A448XPQ9"/>
<dbReference type="Gene3D" id="3.90.230.10">
    <property type="entry name" value="Creatinase/methionine aminopeptidase superfamily"/>
    <property type="match status" value="1"/>
</dbReference>
<evidence type="ECO:0000256" key="1">
    <source>
        <dbReference type="ARBA" id="ARBA00007319"/>
    </source>
</evidence>
<dbReference type="PANTHER" id="PTHR10804">
    <property type="entry name" value="PROTEASE FAMILY M24 METHIONYL AMINOPEPTIDASE, AMINOPEPTIDASE P"/>
    <property type="match status" value="1"/>
</dbReference>
<dbReference type="InterPro" id="IPR036390">
    <property type="entry name" value="WH_DNA-bd_sf"/>
</dbReference>
<dbReference type="PANTHER" id="PTHR10804:SF11">
    <property type="entry name" value="PROLIFERATION-ASSOCIATED PROTEIN 2G4"/>
    <property type="match status" value="1"/>
</dbReference>
<keyword evidence="3" id="KW-1185">Reference proteome</keyword>
<organism evidence="2 3">
    <name type="scientific">Protopolystoma xenopodis</name>
    <dbReference type="NCBI Taxonomy" id="117903"/>
    <lineage>
        <taxon>Eukaryota</taxon>
        <taxon>Metazoa</taxon>
        <taxon>Spiralia</taxon>
        <taxon>Lophotrochozoa</taxon>
        <taxon>Platyhelminthes</taxon>
        <taxon>Monogenea</taxon>
        <taxon>Polyopisthocotylea</taxon>
        <taxon>Polystomatidea</taxon>
        <taxon>Polystomatidae</taxon>
        <taxon>Protopolystoma</taxon>
    </lineage>
</organism>
<dbReference type="InterPro" id="IPR036005">
    <property type="entry name" value="Creatinase/aminopeptidase-like"/>
</dbReference>
<accession>A0A448XPQ9</accession>
<dbReference type="SUPFAM" id="SSF46785">
    <property type="entry name" value="Winged helix' DNA-binding domain"/>
    <property type="match status" value="1"/>
</dbReference>
<sequence>MQSHQMTKMVYDSDKSIIWNPTDDQRRSVDKCNFEVYEAWTIDLLVSTGEGKPREYPARTTIFKRNETIYQLKMKASRQFYSEVTAKFSSYPFNIRSIDDIRKARLGVTECAKHDVIQPLPVFCEKDDELVSQFKFTVLIMPNGPMRITGLPFDPACIKSDFKPKAPDVKDLLAQSIKIKKNQPAAVLVPSGDASSASKK</sequence>
<comment type="similarity">
    <text evidence="1">Belongs to the peptidase M24 family.</text>
</comment>
<dbReference type="Proteomes" id="UP000784294">
    <property type="component" value="Unassembled WGS sequence"/>
</dbReference>
<dbReference type="InterPro" id="IPR036388">
    <property type="entry name" value="WH-like_DNA-bd_sf"/>
</dbReference>
<dbReference type="Gene3D" id="1.10.10.10">
    <property type="entry name" value="Winged helix-like DNA-binding domain superfamily/Winged helix DNA-binding domain"/>
    <property type="match status" value="1"/>
</dbReference>
<dbReference type="InterPro" id="IPR047113">
    <property type="entry name" value="PA2G4/ARX1"/>
</dbReference>
<evidence type="ECO:0000313" key="3">
    <source>
        <dbReference type="Proteomes" id="UP000784294"/>
    </source>
</evidence>
<reference evidence="2" key="1">
    <citation type="submission" date="2018-11" db="EMBL/GenBank/DDBJ databases">
        <authorList>
            <consortium name="Pathogen Informatics"/>
        </authorList>
    </citation>
    <scope>NUCLEOTIDE SEQUENCE</scope>
</reference>
<dbReference type="OrthoDB" id="5876363at2759"/>
<evidence type="ECO:0000313" key="2">
    <source>
        <dbReference type="EMBL" id="VEL41809.1"/>
    </source>
</evidence>
<dbReference type="SUPFAM" id="SSF55920">
    <property type="entry name" value="Creatinase/aminopeptidase"/>
    <property type="match status" value="1"/>
</dbReference>
<protein>
    <submittedName>
        <fullName evidence="2">Uncharacterized protein</fullName>
    </submittedName>
</protein>
<dbReference type="FunFam" id="1.10.10.10:FF:000029">
    <property type="entry name" value="Proliferation-associated 2G4, a"/>
    <property type="match status" value="1"/>
</dbReference>
<comment type="caution">
    <text evidence="2">The sequence shown here is derived from an EMBL/GenBank/DDBJ whole genome shotgun (WGS) entry which is preliminary data.</text>
</comment>